<gene>
    <name evidence="11" type="ORF">KC01_LOCUS16075</name>
</gene>
<dbReference type="InterPro" id="IPR051005">
    <property type="entry name" value="Pentraxin_domain"/>
</dbReference>
<comment type="subunit">
    <text evidence="9">Homopentamer. Pentaxin (or pentraxin) have a discoid arrangement of 5 non-covalently bound subunits.</text>
</comment>
<sequence>MLISKSAADENLFRKMFTFPQESTTAHVLLQTGPVSFTALSLCFRSFTDSPQPHTFFSLTMNSTTNDLLVHYEPKPKSVVLQVGGAEVRYRGVDFPLNQWNSLCLTWEASSGIAHLWLNDRGLTRKYTSESHMNGSATIVLGQVLKGGRKYD</sequence>
<dbReference type="PROSITE" id="PS51828">
    <property type="entry name" value="PTX_2"/>
    <property type="match status" value="1"/>
</dbReference>
<evidence type="ECO:0000256" key="2">
    <source>
        <dbReference type="ARBA" id="ARBA00022525"/>
    </source>
</evidence>
<keyword evidence="6" id="KW-1015">Disulfide bond</keyword>
<keyword evidence="2" id="KW-0964">Secreted</keyword>
<feature type="domain" description="Pentraxin (PTX)" evidence="10">
    <location>
        <begin position="13"/>
        <end position="152"/>
    </location>
</feature>
<accession>A0AAV2KEK2</accession>
<evidence type="ECO:0000256" key="8">
    <source>
        <dbReference type="PROSITE-ProRule" id="PRU01172"/>
    </source>
</evidence>
<evidence type="ECO:0000259" key="10">
    <source>
        <dbReference type="PROSITE" id="PS51828"/>
    </source>
</evidence>
<evidence type="ECO:0000313" key="12">
    <source>
        <dbReference type="Proteomes" id="UP001497482"/>
    </source>
</evidence>
<dbReference type="Proteomes" id="UP001497482">
    <property type="component" value="Chromosome 17"/>
</dbReference>
<keyword evidence="3 9" id="KW-0479">Metal-binding</keyword>
<dbReference type="GO" id="GO:0046872">
    <property type="term" value="F:metal ion binding"/>
    <property type="evidence" value="ECO:0007669"/>
    <property type="project" value="UniProtKB-KW"/>
</dbReference>
<evidence type="ECO:0000313" key="11">
    <source>
        <dbReference type="EMBL" id="CAL1585909.1"/>
    </source>
</evidence>
<proteinExistence type="inferred from homology"/>
<dbReference type="PANTHER" id="PTHR45869:SF7">
    <property type="entry name" value="C-REACTIVE PROTEIN"/>
    <property type="match status" value="1"/>
</dbReference>
<evidence type="ECO:0000256" key="6">
    <source>
        <dbReference type="ARBA" id="ARBA00023157"/>
    </source>
</evidence>
<dbReference type="GO" id="GO:0005576">
    <property type="term" value="C:extracellular region"/>
    <property type="evidence" value="ECO:0007669"/>
    <property type="project" value="UniProtKB-SubCell"/>
</dbReference>
<dbReference type="InterPro" id="IPR001759">
    <property type="entry name" value="PTX_dom"/>
</dbReference>
<keyword evidence="5 9" id="KW-0106">Calcium</keyword>
<organism evidence="11 12">
    <name type="scientific">Knipowitschia caucasica</name>
    <name type="common">Caucasian dwarf goby</name>
    <name type="synonym">Pomatoschistus caucasicus</name>
    <dbReference type="NCBI Taxonomy" id="637954"/>
    <lineage>
        <taxon>Eukaryota</taxon>
        <taxon>Metazoa</taxon>
        <taxon>Chordata</taxon>
        <taxon>Craniata</taxon>
        <taxon>Vertebrata</taxon>
        <taxon>Euteleostomi</taxon>
        <taxon>Actinopterygii</taxon>
        <taxon>Neopterygii</taxon>
        <taxon>Teleostei</taxon>
        <taxon>Neoteleostei</taxon>
        <taxon>Acanthomorphata</taxon>
        <taxon>Gobiaria</taxon>
        <taxon>Gobiiformes</taxon>
        <taxon>Gobioidei</taxon>
        <taxon>Gobiidae</taxon>
        <taxon>Gobiinae</taxon>
        <taxon>Knipowitschia</taxon>
    </lineage>
</organism>
<comment type="subcellular location">
    <subcellularLocation>
        <location evidence="1 9">Secreted</location>
    </subcellularLocation>
</comment>
<reference evidence="11 12" key="1">
    <citation type="submission" date="2024-04" db="EMBL/GenBank/DDBJ databases">
        <authorList>
            <person name="Waldvogel A.-M."/>
            <person name="Schoenle A."/>
        </authorList>
    </citation>
    <scope>NUCLEOTIDE SEQUENCE [LARGE SCALE GENOMIC DNA]</scope>
</reference>
<dbReference type="SUPFAM" id="SSF49899">
    <property type="entry name" value="Concanavalin A-like lectins/glucanases"/>
    <property type="match status" value="1"/>
</dbReference>
<comment type="cofactor">
    <cofactor evidence="9">
        <name>Ca(2+)</name>
        <dbReference type="ChEBI" id="CHEBI:29108"/>
    </cofactor>
    <text evidence="9">Binds 2 calcium ions per subunit.</text>
</comment>
<dbReference type="AlphaFoldDB" id="A0AAV2KEK2"/>
<evidence type="ECO:0000256" key="9">
    <source>
        <dbReference type="RuleBase" id="RU362112"/>
    </source>
</evidence>
<name>A0AAV2KEK2_KNICA</name>
<comment type="similarity">
    <text evidence="7 9">Belongs to the pentraxin family.</text>
</comment>
<keyword evidence="12" id="KW-1185">Reference proteome</keyword>
<evidence type="ECO:0000256" key="3">
    <source>
        <dbReference type="ARBA" id="ARBA00022723"/>
    </source>
</evidence>
<evidence type="ECO:0000256" key="1">
    <source>
        <dbReference type="ARBA" id="ARBA00004613"/>
    </source>
</evidence>
<dbReference type="PANTHER" id="PTHR45869">
    <property type="entry name" value="C-REACTIVE PROTEIN-RELATED"/>
    <property type="match status" value="1"/>
</dbReference>
<keyword evidence="4" id="KW-0732">Signal</keyword>
<dbReference type="Pfam" id="PF00354">
    <property type="entry name" value="Pentaxin"/>
    <property type="match status" value="1"/>
</dbReference>
<evidence type="ECO:0000256" key="5">
    <source>
        <dbReference type="ARBA" id="ARBA00022837"/>
    </source>
</evidence>
<dbReference type="EMBL" id="OZ035839">
    <property type="protein sequence ID" value="CAL1585909.1"/>
    <property type="molecule type" value="Genomic_DNA"/>
</dbReference>
<dbReference type="Gene3D" id="2.60.120.200">
    <property type="match status" value="1"/>
</dbReference>
<dbReference type="InterPro" id="IPR013320">
    <property type="entry name" value="ConA-like_dom_sf"/>
</dbReference>
<evidence type="ECO:0000256" key="7">
    <source>
        <dbReference type="ARBA" id="ARBA00038102"/>
    </source>
</evidence>
<dbReference type="SMART" id="SM00159">
    <property type="entry name" value="PTX"/>
    <property type="match status" value="1"/>
</dbReference>
<evidence type="ECO:0000256" key="4">
    <source>
        <dbReference type="ARBA" id="ARBA00022729"/>
    </source>
</evidence>
<protein>
    <recommendedName>
        <fullName evidence="9">Pentraxin family member</fullName>
    </recommendedName>
</protein>
<comment type="caution">
    <text evidence="8">Lacks conserved residue(s) required for the propagation of feature annotation.</text>
</comment>
<dbReference type="PRINTS" id="PR00895">
    <property type="entry name" value="PENTAXIN"/>
</dbReference>